<protein>
    <submittedName>
        <fullName evidence="8">EamA family transporter</fullName>
    </submittedName>
</protein>
<name>A0ABN2FZU8_9ACTN</name>
<feature type="domain" description="EamA" evidence="7">
    <location>
        <begin position="2"/>
        <end position="127"/>
    </location>
</feature>
<evidence type="ECO:0000256" key="4">
    <source>
        <dbReference type="ARBA" id="ARBA00022989"/>
    </source>
</evidence>
<feature type="transmembrane region" description="Helical" evidence="6">
    <location>
        <begin position="254"/>
        <end position="272"/>
    </location>
</feature>
<reference evidence="8 9" key="1">
    <citation type="journal article" date="2019" name="Int. J. Syst. Evol. Microbiol.">
        <title>The Global Catalogue of Microorganisms (GCM) 10K type strain sequencing project: providing services to taxonomists for standard genome sequencing and annotation.</title>
        <authorList>
            <consortium name="The Broad Institute Genomics Platform"/>
            <consortium name="The Broad Institute Genome Sequencing Center for Infectious Disease"/>
            <person name="Wu L."/>
            <person name="Ma J."/>
        </authorList>
    </citation>
    <scope>NUCLEOTIDE SEQUENCE [LARGE SCALE GENOMIC DNA]</scope>
    <source>
        <strain evidence="8 9">JCM 14718</strain>
    </source>
</reference>
<keyword evidence="4 6" id="KW-1133">Transmembrane helix</keyword>
<evidence type="ECO:0000313" key="8">
    <source>
        <dbReference type="EMBL" id="GAA1662809.1"/>
    </source>
</evidence>
<keyword evidence="3 6" id="KW-0812">Transmembrane</keyword>
<dbReference type="InterPro" id="IPR000620">
    <property type="entry name" value="EamA_dom"/>
</dbReference>
<evidence type="ECO:0000256" key="6">
    <source>
        <dbReference type="SAM" id="Phobius"/>
    </source>
</evidence>
<feature type="transmembrane region" description="Helical" evidence="6">
    <location>
        <begin position="58"/>
        <end position="74"/>
    </location>
</feature>
<dbReference type="Pfam" id="PF00892">
    <property type="entry name" value="EamA"/>
    <property type="match status" value="2"/>
</dbReference>
<dbReference type="PANTHER" id="PTHR32322:SF2">
    <property type="entry name" value="EAMA DOMAIN-CONTAINING PROTEIN"/>
    <property type="match status" value="1"/>
</dbReference>
<feature type="transmembrane region" description="Helical" evidence="6">
    <location>
        <begin position="231"/>
        <end position="248"/>
    </location>
</feature>
<feature type="transmembrane region" description="Helical" evidence="6">
    <location>
        <begin position="80"/>
        <end position="102"/>
    </location>
</feature>
<feature type="transmembrane region" description="Helical" evidence="6">
    <location>
        <begin position="29"/>
        <end position="46"/>
    </location>
</feature>
<feature type="domain" description="EamA" evidence="7">
    <location>
        <begin position="143"/>
        <end position="270"/>
    </location>
</feature>
<comment type="subcellular location">
    <subcellularLocation>
        <location evidence="1">Membrane</location>
        <topology evidence="1">Multi-pass membrane protein</topology>
    </subcellularLocation>
</comment>
<gene>
    <name evidence="8" type="ORF">GCM10009765_10370</name>
</gene>
<evidence type="ECO:0000256" key="5">
    <source>
        <dbReference type="ARBA" id="ARBA00023136"/>
    </source>
</evidence>
<evidence type="ECO:0000256" key="3">
    <source>
        <dbReference type="ARBA" id="ARBA00022692"/>
    </source>
</evidence>
<feature type="transmembrane region" description="Helical" evidence="6">
    <location>
        <begin position="169"/>
        <end position="190"/>
    </location>
</feature>
<evidence type="ECO:0000313" key="9">
    <source>
        <dbReference type="Proteomes" id="UP001500618"/>
    </source>
</evidence>
<dbReference type="InterPro" id="IPR037185">
    <property type="entry name" value="EmrE-like"/>
</dbReference>
<keyword evidence="9" id="KW-1185">Reference proteome</keyword>
<feature type="transmembrane region" description="Helical" evidence="6">
    <location>
        <begin position="114"/>
        <end position="130"/>
    </location>
</feature>
<comment type="similarity">
    <text evidence="2">Belongs to the EamA transporter family.</text>
</comment>
<dbReference type="SUPFAM" id="SSF103481">
    <property type="entry name" value="Multidrug resistance efflux transporter EmrE"/>
    <property type="match status" value="2"/>
</dbReference>
<keyword evidence="5 6" id="KW-0472">Membrane</keyword>
<comment type="caution">
    <text evidence="8">The sequence shown here is derived from an EMBL/GenBank/DDBJ whole genome shotgun (WGS) entry which is preliminary data.</text>
</comment>
<evidence type="ECO:0000256" key="2">
    <source>
        <dbReference type="ARBA" id="ARBA00007362"/>
    </source>
</evidence>
<feature type="transmembrane region" description="Helical" evidence="6">
    <location>
        <begin position="136"/>
        <end position="157"/>
    </location>
</feature>
<feature type="transmembrane region" description="Helical" evidence="6">
    <location>
        <begin position="196"/>
        <end position="219"/>
    </location>
</feature>
<accession>A0ABN2FZU8</accession>
<sequence>MAMGLIWGVPYLLIKLAVAEVSAPMLVFVRTAVGAAVLAPLALRAGGWDLLRRHWKPLVAFALLEILGPWWLLADAERTLPSSTTGLLIAAVPIVGAVVSRLTGDAERLSRSRWVGLLLGLAGVAVLAAPDLRAGSVVPVLEVLLVVVGYSTAPLIAARKLKDVPSLPMTVACLTGAALVYAPAAVATWPKELPSGYALGALAGLAVICTALAFVVFFALIREVGPSRAMVFTYFNPAVAVLAGLLVLGEPLTLSVGGAFALILAGSLLATAGTRQPLQPQPEPSIP</sequence>
<dbReference type="Proteomes" id="UP001500618">
    <property type="component" value="Unassembled WGS sequence"/>
</dbReference>
<evidence type="ECO:0000256" key="1">
    <source>
        <dbReference type="ARBA" id="ARBA00004141"/>
    </source>
</evidence>
<evidence type="ECO:0000259" key="7">
    <source>
        <dbReference type="Pfam" id="PF00892"/>
    </source>
</evidence>
<proteinExistence type="inferred from homology"/>
<dbReference type="PANTHER" id="PTHR32322">
    <property type="entry name" value="INNER MEMBRANE TRANSPORTER"/>
    <property type="match status" value="1"/>
</dbReference>
<dbReference type="InterPro" id="IPR050638">
    <property type="entry name" value="AA-Vitamin_Transporters"/>
</dbReference>
<dbReference type="EMBL" id="BAAANY010000003">
    <property type="protein sequence ID" value="GAA1662809.1"/>
    <property type="molecule type" value="Genomic_DNA"/>
</dbReference>
<organism evidence="8 9">
    <name type="scientific">Fodinicola feengrottensis</name>
    <dbReference type="NCBI Taxonomy" id="435914"/>
    <lineage>
        <taxon>Bacteria</taxon>
        <taxon>Bacillati</taxon>
        <taxon>Actinomycetota</taxon>
        <taxon>Actinomycetes</taxon>
        <taxon>Mycobacteriales</taxon>
        <taxon>Fodinicola</taxon>
    </lineage>
</organism>